<accession>A0A814MG71</accession>
<dbReference type="EMBL" id="CAJNOC010006435">
    <property type="protein sequence ID" value="CAF1077978.1"/>
    <property type="molecule type" value="Genomic_DNA"/>
</dbReference>
<feature type="active site" description="Proton acceptor" evidence="3">
    <location>
        <position position="155"/>
    </location>
</feature>
<dbReference type="InterPro" id="IPR026591">
    <property type="entry name" value="Sirtuin_cat_small_dom_sf"/>
</dbReference>
<evidence type="ECO:0000256" key="3">
    <source>
        <dbReference type="PROSITE-ProRule" id="PRU00236"/>
    </source>
</evidence>
<reference evidence="5" key="1">
    <citation type="submission" date="2021-02" db="EMBL/GenBank/DDBJ databases">
        <authorList>
            <person name="Nowell W R."/>
        </authorList>
    </citation>
    <scope>NUCLEOTIDE SEQUENCE</scope>
    <source>
        <strain evidence="5">Ploen Becks lab</strain>
    </source>
</reference>
<organism evidence="5 6">
    <name type="scientific">Brachionus calyciflorus</name>
    <dbReference type="NCBI Taxonomy" id="104777"/>
    <lineage>
        <taxon>Eukaryota</taxon>
        <taxon>Metazoa</taxon>
        <taxon>Spiralia</taxon>
        <taxon>Gnathifera</taxon>
        <taxon>Rotifera</taxon>
        <taxon>Eurotatoria</taxon>
        <taxon>Monogononta</taxon>
        <taxon>Pseudotrocha</taxon>
        <taxon>Ploima</taxon>
        <taxon>Brachionidae</taxon>
        <taxon>Brachionus</taxon>
    </lineage>
</organism>
<feature type="binding site" evidence="3">
    <location>
        <position position="217"/>
    </location>
    <ligand>
        <name>Zn(2+)</name>
        <dbReference type="ChEBI" id="CHEBI:29105"/>
    </ligand>
</feature>
<evidence type="ECO:0000256" key="2">
    <source>
        <dbReference type="ARBA" id="ARBA00023027"/>
    </source>
</evidence>
<dbReference type="GO" id="GO:0005759">
    <property type="term" value="C:mitochondrial matrix"/>
    <property type="evidence" value="ECO:0007669"/>
    <property type="project" value="TreeGrafter"/>
</dbReference>
<dbReference type="PANTHER" id="PTHR11085:SF10">
    <property type="entry name" value="NAD-DEPENDENT PROTEIN DEACYLASE SIRTUIN-5, MITOCHONDRIAL-RELATED"/>
    <property type="match status" value="1"/>
</dbReference>
<dbReference type="OrthoDB" id="424302at2759"/>
<dbReference type="PROSITE" id="PS50305">
    <property type="entry name" value="SIRTUIN"/>
    <property type="match status" value="1"/>
</dbReference>
<feature type="binding site" evidence="3">
    <location>
        <position position="214"/>
    </location>
    <ligand>
        <name>Zn(2+)</name>
        <dbReference type="ChEBI" id="CHEBI:29105"/>
    </ligand>
</feature>
<keyword evidence="3" id="KW-0479">Metal-binding</keyword>
<dbReference type="AlphaFoldDB" id="A0A814MG71"/>
<dbReference type="GO" id="GO:0017136">
    <property type="term" value="F:histone deacetylase activity, NAD-dependent"/>
    <property type="evidence" value="ECO:0007669"/>
    <property type="project" value="TreeGrafter"/>
</dbReference>
<sequence>MQTIKQFQKAKPLLVNLTKNLSSLNFVPEYCEPSKNDIENFQLFVKKSKNLFVLTGAGISTESGIPDYRSEKVGLYNRTDRRPIQHSEFMNHAQRRKLYWARNYVSWPRFSSFRPNTNHRIFSQWERQGKVLHHVTQNVDSLLVKAGCVRLTELHGTSYKVKCMDCDFRLSRDSMQLLIKLQNSFWNVTSNELAPDNDVQLTDEQIKDFKTPVCPKCKNDRLKPEVVFFGDSIPKQTVECAKEKLSKCDALLAAGTSIEVFSAYRIILQAKELEIPVAILNIGRTRADDKADLKINSLCSQVLSKITF</sequence>
<dbReference type="PANTHER" id="PTHR11085">
    <property type="entry name" value="NAD-DEPENDENT PROTEIN DEACYLASE SIRTUIN-5, MITOCHONDRIAL-RELATED"/>
    <property type="match status" value="1"/>
</dbReference>
<dbReference type="Gene3D" id="3.40.50.1220">
    <property type="entry name" value="TPP-binding domain"/>
    <property type="match status" value="1"/>
</dbReference>
<feature type="domain" description="Deacetylase sirtuin-type" evidence="4">
    <location>
        <begin position="31"/>
        <end position="308"/>
    </location>
</feature>
<dbReference type="InterPro" id="IPR026590">
    <property type="entry name" value="Ssirtuin_cat_dom"/>
</dbReference>
<evidence type="ECO:0000313" key="6">
    <source>
        <dbReference type="Proteomes" id="UP000663879"/>
    </source>
</evidence>
<dbReference type="SUPFAM" id="SSF52467">
    <property type="entry name" value="DHS-like NAD/FAD-binding domain"/>
    <property type="match status" value="1"/>
</dbReference>
<keyword evidence="2" id="KW-0520">NAD</keyword>
<dbReference type="InterPro" id="IPR050134">
    <property type="entry name" value="NAD-dep_sirtuin_deacylases"/>
</dbReference>
<protein>
    <recommendedName>
        <fullName evidence="4">Deacetylase sirtuin-type domain-containing protein</fullName>
    </recommendedName>
</protein>
<dbReference type="Proteomes" id="UP000663879">
    <property type="component" value="Unassembled WGS sequence"/>
</dbReference>
<dbReference type="Gene3D" id="3.30.1600.10">
    <property type="entry name" value="SIR2/SIRT2 'Small Domain"/>
    <property type="match status" value="1"/>
</dbReference>
<feature type="binding site" evidence="3">
    <location>
        <position position="166"/>
    </location>
    <ligand>
        <name>Zn(2+)</name>
        <dbReference type="ChEBI" id="CHEBI:29105"/>
    </ligand>
</feature>
<dbReference type="GO" id="GO:0046872">
    <property type="term" value="F:metal ion binding"/>
    <property type="evidence" value="ECO:0007669"/>
    <property type="project" value="UniProtKB-KW"/>
</dbReference>
<dbReference type="InterPro" id="IPR029035">
    <property type="entry name" value="DHS-like_NAD/FAD-binding_dom"/>
</dbReference>
<evidence type="ECO:0000259" key="4">
    <source>
        <dbReference type="PROSITE" id="PS50305"/>
    </source>
</evidence>
<gene>
    <name evidence="5" type="ORF">OXX778_LOCUS20052</name>
</gene>
<comment type="caution">
    <text evidence="5">The sequence shown here is derived from an EMBL/GenBank/DDBJ whole genome shotgun (WGS) entry which is preliminary data.</text>
</comment>
<proteinExistence type="predicted"/>
<dbReference type="Pfam" id="PF02146">
    <property type="entry name" value="SIR2"/>
    <property type="match status" value="1"/>
</dbReference>
<dbReference type="GO" id="GO:0070403">
    <property type="term" value="F:NAD+ binding"/>
    <property type="evidence" value="ECO:0007669"/>
    <property type="project" value="InterPro"/>
</dbReference>
<name>A0A814MG71_9BILA</name>
<keyword evidence="3" id="KW-0862">Zinc</keyword>
<keyword evidence="6" id="KW-1185">Reference proteome</keyword>
<evidence type="ECO:0000256" key="1">
    <source>
        <dbReference type="ARBA" id="ARBA00022679"/>
    </source>
</evidence>
<feature type="binding site" evidence="3">
    <location>
        <position position="163"/>
    </location>
    <ligand>
        <name>Zn(2+)</name>
        <dbReference type="ChEBI" id="CHEBI:29105"/>
    </ligand>
</feature>
<keyword evidence="1" id="KW-0808">Transferase</keyword>
<dbReference type="InterPro" id="IPR003000">
    <property type="entry name" value="Sirtuin"/>
</dbReference>
<evidence type="ECO:0000313" key="5">
    <source>
        <dbReference type="EMBL" id="CAF1077978.1"/>
    </source>
</evidence>